<evidence type="ECO:0000313" key="9">
    <source>
        <dbReference type="EMBL" id="MDN5211521.1"/>
    </source>
</evidence>
<feature type="domain" description="Fatty acid hydroxylase" evidence="8">
    <location>
        <begin position="95"/>
        <end position="232"/>
    </location>
</feature>
<organism evidence="9 10">
    <name type="scientific">Agaribacillus aureus</name>
    <dbReference type="NCBI Taxonomy" id="3051825"/>
    <lineage>
        <taxon>Bacteria</taxon>
        <taxon>Pseudomonadati</taxon>
        <taxon>Bacteroidota</taxon>
        <taxon>Cytophagia</taxon>
        <taxon>Cytophagales</taxon>
        <taxon>Splendidivirgaceae</taxon>
        <taxon>Agaribacillus</taxon>
    </lineage>
</organism>
<proteinExistence type="predicted"/>
<keyword evidence="2 7" id="KW-0812">Transmembrane</keyword>
<keyword evidence="10" id="KW-1185">Reference proteome</keyword>
<feature type="transmembrane region" description="Helical" evidence="7">
    <location>
        <begin position="14"/>
        <end position="37"/>
    </location>
</feature>
<dbReference type="PANTHER" id="PTHR21624">
    <property type="entry name" value="STEROL DESATURASE-RELATED PROTEIN"/>
    <property type="match status" value="1"/>
</dbReference>
<feature type="transmembrane region" description="Helical" evidence="7">
    <location>
        <begin position="90"/>
        <end position="109"/>
    </location>
</feature>
<name>A0ABT8L507_9BACT</name>
<dbReference type="Proteomes" id="UP001172083">
    <property type="component" value="Unassembled WGS sequence"/>
</dbReference>
<evidence type="ECO:0000256" key="3">
    <source>
        <dbReference type="ARBA" id="ARBA00022989"/>
    </source>
</evidence>
<reference evidence="9" key="1">
    <citation type="submission" date="2023-06" db="EMBL/GenBank/DDBJ databases">
        <title>Genomic of Agaribacillus aureum.</title>
        <authorList>
            <person name="Wang G."/>
        </authorList>
    </citation>
    <scope>NUCLEOTIDE SEQUENCE</scope>
    <source>
        <strain evidence="9">BMA12</strain>
    </source>
</reference>
<keyword evidence="4" id="KW-0560">Oxidoreductase</keyword>
<dbReference type="InterPro" id="IPR051689">
    <property type="entry name" value="Sterol_desaturase/TMEM195"/>
</dbReference>
<keyword evidence="6 7" id="KW-0472">Membrane</keyword>
<evidence type="ECO:0000256" key="2">
    <source>
        <dbReference type="ARBA" id="ARBA00022692"/>
    </source>
</evidence>
<gene>
    <name evidence="9" type="ORF">QQ020_05650</name>
</gene>
<evidence type="ECO:0000256" key="5">
    <source>
        <dbReference type="ARBA" id="ARBA00023098"/>
    </source>
</evidence>
<dbReference type="RefSeq" id="WP_346756853.1">
    <property type="nucleotide sequence ID" value="NZ_JAUJEB010000001.1"/>
</dbReference>
<keyword evidence="3 7" id="KW-1133">Transmembrane helix</keyword>
<feature type="transmembrane region" description="Helical" evidence="7">
    <location>
        <begin position="49"/>
        <end position="70"/>
    </location>
</feature>
<protein>
    <submittedName>
        <fullName evidence="9">Sterol desaturase family protein</fullName>
    </submittedName>
</protein>
<evidence type="ECO:0000256" key="4">
    <source>
        <dbReference type="ARBA" id="ARBA00023002"/>
    </source>
</evidence>
<accession>A0ABT8L507</accession>
<evidence type="ECO:0000256" key="6">
    <source>
        <dbReference type="ARBA" id="ARBA00023136"/>
    </source>
</evidence>
<comment type="caution">
    <text evidence="9">The sequence shown here is derived from an EMBL/GenBank/DDBJ whole genome shotgun (WGS) entry which is preliminary data.</text>
</comment>
<dbReference type="Pfam" id="PF04116">
    <property type="entry name" value="FA_hydroxylase"/>
    <property type="match status" value="1"/>
</dbReference>
<feature type="transmembrane region" description="Helical" evidence="7">
    <location>
        <begin position="149"/>
        <end position="169"/>
    </location>
</feature>
<dbReference type="EMBL" id="JAUJEB010000001">
    <property type="protein sequence ID" value="MDN5211521.1"/>
    <property type="molecule type" value="Genomic_DNA"/>
</dbReference>
<keyword evidence="5" id="KW-0443">Lipid metabolism</keyword>
<evidence type="ECO:0000256" key="7">
    <source>
        <dbReference type="SAM" id="Phobius"/>
    </source>
</evidence>
<evidence type="ECO:0000256" key="1">
    <source>
        <dbReference type="ARBA" id="ARBA00004127"/>
    </source>
</evidence>
<dbReference type="PANTHER" id="PTHR21624:SF1">
    <property type="entry name" value="ALKYLGLYCEROL MONOOXYGENASE"/>
    <property type="match status" value="1"/>
</dbReference>
<evidence type="ECO:0000259" key="8">
    <source>
        <dbReference type="Pfam" id="PF04116"/>
    </source>
</evidence>
<dbReference type="InterPro" id="IPR006694">
    <property type="entry name" value="Fatty_acid_hydroxylase"/>
</dbReference>
<comment type="subcellular location">
    <subcellularLocation>
        <location evidence="1">Endomembrane system</location>
        <topology evidence="1">Multi-pass membrane protein</topology>
    </subcellularLocation>
</comment>
<sequence>MEALIQYFENIPPAFRATLLIGGLVFFWILEGTLPLFNFQYKKVRHAGLNLFFTLTTVIIGFGMAGILLWASDFASSNEIGLLYIVEMPLWARVVLGILLLDLIGAYFIHWTEHRVKWMWKFHLVHHSDTTVDVTTGLRHHPGETVFRILFTIMAVLIVGAPMGIIMLYQSLSVLFAHITHANINMPKSLDRILSYVFVTPLMHKVHHHYTQPLTDTNYGNIFSIWDRVFGTFASVADIREIKFGIDTHMDPKENDALGNLLAVPFQKYRVPKEAKFGGKDN</sequence>
<evidence type="ECO:0000313" key="10">
    <source>
        <dbReference type="Proteomes" id="UP001172083"/>
    </source>
</evidence>